<gene>
    <name evidence="1" type="ORF">EXIGLDRAFT_724419</name>
</gene>
<accession>A0A165EF36</accession>
<evidence type="ECO:0000313" key="2">
    <source>
        <dbReference type="Proteomes" id="UP000077266"/>
    </source>
</evidence>
<keyword evidence="2" id="KW-1185">Reference proteome</keyword>
<evidence type="ECO:0000313" key="1">
    <source>
        <dbReference type="EMBL" id="KZV86785.1"/>
    </source>
</evidence>
<name>A0A165EF36_EXIGL</name>
<feature type="non-terminal residue" evidence="1">
    <location>
        <position position="71"/>
    </location>
</feature>
<proteinExistence type="predicted"/>
<dbReference type="EMBL" id="KV426144">
    <property type="protein sequence ID" value="KZV86785.1"/>
    <property type="molecule type" value="Genomic_DNA"/>
</dbReference>
<protein>
    <submittedName>
        <fullName evidence="1">Uncharacterized protein</fullName>
    </submittedName>
</protein>
<dbReference type="Proteomes" id="UP000077266">
    <property type="component" value="Unassembled WGS sequence"/>
</dbReference>
<organism evidence="1 2">
    <name type="scientific">Exidia glandulosa HHB12029</name>
    <dbReference type="NCBI Taxonomy" id="1314781"/>
    <lineage>
        <taxon>Eukaryota</taxon>
        <taxon>Fungi</taxon>
        <taxon>Dikarya</taxon>
        <taxon>Basidiomycota</taxon>
        <taxon>Agaricomycotina</taxon>
        <taxon>Agaricomycetes</taxon>
        <taxon>Auriculariales</taxon>
        <taxon>Exidiaceae</taxon>
        <taxon>Exidia</taxon>
    </lineage>
</organism>
<dbReference type="AlphaFoldDB" id="A0A165EF36"/>
<dbReference type="InParanoid" id="A0A165EF36"/>
<reference evidence="1 2" key="1">
    <citation type="journal article" date="2016" name="Mol. Biol. Evol.">
        <title>Comparative Genomics of Early-Diverging Mushroom-Forming Fungi Provides Insights into the Origins of Lignocellulose Decay Capabilities.</title>
        <authorList>
            <person name="Nagy L.G."/>
            <person name="Riley R."/>
            <person name="Tritt A."/>
            <person name="Adam C."/>
            <person name="Daum C."/>
            <person name="Floudas D."/>
            <person name="Sun H."/>
            <person name="Yadav J.S."/>
            <person name="Pangilinan J."/>
            <person name="Larsson K.H."/>
            <person name="Matsuura K."/>
            <person name="Barry K."/>
            <person name="Labutti K."/>
            <person name="Kuo R."/>
            <person name="Ohm R.A."/>
            <person name="Bhattacharya S.S."/>
            <person name="Shirouzu T."/>
            <person name="Yoshinaga Y."/>
            <person name="Martin F.M."/>
            <person name="Grigoriev I.V."/>
            <person name="Hibbett D.S."/>
        </authorList>
    </citation>
    <scope>NUCLEOTIDE SEQUENCE [LARGE SCALE GENOMIC DNA]</scope>
    <source>
        <strain evidence="1 2">HHB12029</strain>
    </source>
</reference>
<sequence length="71" mass="7704">MTVLQADDLVFAPGDATVVARSTLRTIMDNYDATCRSIPDERSTALQMNGKGPVSLNFRGMPQALVCKQCL</sequence>